<keyword evidence="2" id="KW-1185">Reference proteome</keyword>
<gene>
    <name evidence="1" type="ORF">SCMU_14480</name>
</gene>
<reference evidence="1 2" key="1">
    <citation type="journal article" date="2021" name="J. Biosci. Bioeng.">
        <title>Identification and characterization of a chc gene cluster responsible for the aromatization pathway of cyclohexanecarboxylate degradation in Sinomonas cyclohexanicum ATCC 51369.</title>
        <authorList>
            <person name="Yamamoto T."/>
            <person name="Hasegawa Y."/>
            <person name="Lau P.C.K."/>
            <person name="Iwaki H."/>
        </authorList>
    </citation>
    <scope>NUCLEOTIDE SEQUENCE [LARGE SCALE GENOMIC DNA]</scope>
    <source>
        <strain evidence="1 2">ATCC 51369</strain>
    </source>
</reference>
<evidence type="ECO:0000313" key="1">
    <source>
        <dbReference type="EMBL" id="BCT75606.1"/>
    </source>
</evidence>
<protein>
    <submittedName>
        <fullName evidence="1">Uncharacterized protein</fullName>
    </submittedName>
</protein>
<sequence>MTAVAEDLDLLTRAEDARRCEHEEHATDTAWHADGGELFVRYVCPWCGPSVVHVRCGRWVQSVNTSAVLIQCRECKVVSERGWYVSLGPANDGGGVS</sequence>
<organism evidence="1 2">
    <name type="scientific">Sinomonas cyclohexanicum</name>
    <name type="common">Corynebacterium cyclohexanicum</name>
    <dbReference type="NCBI Taxonomy" id="322009"/>
    <lineage>
        <taxon>Bacteria</taxon>
        <taxon>Bacillati</taxon>
        <taxon>Actinomycetota</taxon>
        <taxon>Actinomycetes</taxon>
        <taxon>Micrococcales</taxon>
        <taxon>Micrococcaceae</taxon>
        <taxon>Sinomonas</taxon>
    </lineage>
</organism>
<dbReference type="Proteomes" id="UP001319861">
    <property type="component" value="Chromosome"/>
</dbReference>
<proteinExistence type="predicted"/>
<dbReference type="EMBL" id="AP024525">
    <property type="protein sequence ID" value="BCT75606.1"/>
    <property type="molecule type" value="Genomic_DNA"/>
</dbReference>
<name>A0ABM7PTP7_SINCY</name>
<accession>A0ABM7PTP7</accession>
<evidence type="ECO:0000313" key="2">
    <source>
        <dbReference type="Proteomes" id="UP001319861"/>
    </source>
</evidence>